<dbReference type="Proteomes" id="UP000199462">
    <property type="component" value="Unassembled WGS sequence"/>
</dbReference>
<dbReference type="Pfam" id="PF00246">
    <property type="entry name" value="Peptidase_M14"/>
    <property type="match status" value="1"/>
</dbReference>
<evidence type="ECO:0000256" key="2">
    <source>
        <dbReference type="ARBA" id="ARBA00005988"/>
    </source>
</evidence>
<dbReference type="RefSeq" id="WP_091904561.1">
    <property type="nucleotide sequence ID" value="NZ_FOYX01000003.1"/>
</dbReference>
<proteinExistence type="inferred from homology"/>
<comment type="similarity">
    <text evidence="2 7">Belongs to the peptidase M14 family.</text>
</comment>
<feature type="domain" description="Peptidase M14" evidence="8">
    <location>
        <begin position="2"/>
        <end position="267"/>
    </location>
</feature>
<comment type="cofactor">
    <cofactor evidence="1">
        <name>Zn(2+)</name>
        <dbReference type="ChEBI" id="CHEBI:29105"/>
    </cofactor>
</comment>
<evidence type="ECO:0000256" key="5">
    <source>
        <dbReference type="ARBA" id="ARBA00022833"/>
    </source>
</evidence>
<evidence type="ECO:0000313" key="9">
    <source>
        <dbReference type="EMBL" id="SFR84726.1"/>
    </source>
</evidence>
<dbReference type="STRING" id="440514.SAMN04488010_3327"/>
<keyword evidence="10" id="KW-1185">Reference proteome</keyword>
<keyword evidence="4" id="KW-0378">Hydrolase</keyword>
<name>A0A1I6K0I5_9FLAO</name>
<dbReference type="GO" id="GO:0005615">
    <property type="term" value="C:extracellular space"/>
    <property type="evidence" value="ECO:0007669"/>
    <property type="project" value="TreeGrafter"/>
</dbReference>
<keyword evidence="9" id="KW-0121">Carboxypeptidase</keyword>
<dbReference type="PANTHER" id="PTHR11705">
    <property type="entry name" value="PROTEASE FAMILY M14 CARBOXYPEPTIDASE A,B"/>
    <property type="match status" value="1"/>
</dbReference>
<dbReference type="EMBL" id="FOYX01000003">
    <property type="protein sequence ID" value="SFR84726.1"/>
    <property type="molecule type" value="Genomic_DNA"/>
</dbReference>
<gene>
    <name evidence="9" type="ORF">SAMN04488010_3327</name>
</gene>
<sequence>MKESNYSEIYVSNILGRYITYDHIDEFINGLPSTFKIEKVGESVRGESIKSITFGNGPKRILMWSQMHGNESTTTKAVIDLLNYLKRNVAEVSDISNACTLKIIPILNPDGARDYTRVNANKIDLNRDAQDLSQPESRVLRKVFQDFEPYFCFNLHDQRTIFNVGETNKPATVSFLAPAFDKERNNSPSRELSMQLIAAMNNRLQEEIPGQVGRYDDGFNANCVGDAFQMSKTPTILFEAGHYHEDYNREKTRAFIFKALLKGVSTLLNNTISDYSIEQYLSIPENGKQFVDVIIKNDDFISNHLTNSKAVAIQYKEVLNKGKVEFRPELHVFEKEPKELYAHKTLNCNDENDLKWLKENDLLNLQP</sequence>
<dbReference type="PROSITE" id="PS52035">
    <property type="entry name" value="PEPTIDASE_M14"/>
    <property type="match status" value="1"/>
</dbReference>
<dbReference type="SUPFAM" id="SSF53187">
    <property type="entry name" value="Zn-dependent exopeptidases"/>
    <property type="match status" value="1"/>
</dbReference>
<comment type="caution">
    <text evidence="7">Lacks conserved residue(s) required for the propagation of feature annotation.</text>
</comment>
<dbReference type="GO" id="GO:0008270">
    <property type="term" value="F:zinc ion binding"/>
    <property type="evidence" value="ECO:0007669"/>
    <property type="project" value="InterPro"/>
</dbReference>
<evidence type="ECO:0000313" key="10">
    <source>
        <dbReference type="Proteomes" id="UP000199462"/>
    </source>
</evidence>
<keyword evidence="6" id="KW-0482">Metalloprotease</keyword>
<evidence type="ECO:0000256" key="3">
    <source>
        <dbReference type="ARBA" id="ARBA00022670"/>
    </source>
</evidence>
<evidence type="ECO:0000256" key="4">
    <source>
        <dbReference type="ARBA" id="ARBA00022801"/>
    </source>
</evidence>
<reference evidence="10" key="1">
    <citation type="submission" date="2016-10" db="EMBL/GenBank/DDBJ databases">
        <authorList>
            <person name="Varghese N."/>
            <person name="Submissions S."/>
        </authorList>
    </citation>
    <scope>NUCLEOTIDE SEQUENCE [LARGE SCALE GENOMIC DNA]</scope>
    <source>
        <strain evidence="10">DSM 19891</strain>
    </source>
</reference>
<keyword evidence="3" id="KW-0645">Protease</keyword>
<protein>
    <submittedName>
        <fullName evidence="9">Zinc carboxypeptidase</fullName>
    </submittedName>
</protein>
<keyword evidence="5" id="KW-0862">Zinc</keyword>
<organism evidence="9 10">
    <name type="scientific">Maribacter stanieri</name>
    <dbReference type="NCBI Taxonomy" id="440514"/>
    <lineage>
        <taxon>Bacteria</taxon>
        <taxon>Pseudomonadati</taxon>
        <taxon>Bacteroidota</taxon>
        <taxon>Flavobacteriia</taxon>
        <taxon>Flavobacteriales</taxon>
        <taxon>Flavobacteriaceae</taxon>
        <taxon>Maribacter</taxon>
    </lineage>
</organism>
<dbReference type="CDD" id="cd06239">
    <property type="entry name" value="M14-like"/>
    <property type="match status" value="1"/>
</dbReference>
<dbReference type="AlphaFoldDB" id="A0A1I6K0I5"/>
<dbReference type="GO" id="GO:0006508">
    <property type="term" value="P:proteolysis"/>
    <property type="evidence" value="ECO:0007669"/>
    <property type="project" value="UniProtKB-KW"/>
</dbReference>
<evidence type="ECO:0000259" key="8">
    <source>
        <dbReference type="PROSITE" id="PS52035"/>
    </source>
</evidence>
<accession>A0A1I6K0I5</accession>
<dbReference type="Gene3D" id="3.40.630.10">
    <property type="entry name" value="Zn peptidases"/>
    <property type="match status" value="1"/>
</dbReference>
<evidence type="ECO:0000256" key="7">
    <source>
        <dbReference type="PROSITE-ProRule" id="PRU01379"/>
    </source>
</evidence>
<dbReference type="PANTHER" id="PTHR11705:SF143">
    <property type="entry name" value="SLL0236 PROTEIN"/>
    <property type="match status" value="1"/>
</dbReference>
<dbReference type="GO" id="GO:0004181">
    <property type="term" value="F:metallocarboxypeptidase activity"/>
    <property type="evidence" value="ECO:0007669"/>
    <property type="project" value="InterPro"/>
</dbReference>
<evidence type="ECO:0000256" key="6">
    <source>
        <dbReference type="ARBA" id="ARBA00023049"/>
    </source>
</evidence>
<dbReference type="InterPro" id="IPR000834">
    <property type="entry name" value="Peptidase_M14"/>
</dbReference>
<evidence type="ECO:0000256" key="1">
    <source>
        <dbReference type="ARBA" id="ARBA00001947"/>
    </source>
</evidence>